<protein>
    <submittedName>
        <fullName evidence="1">Uncharacterized protein</fullName>
    </submittedName>
</protein>
<dbReference type="Proteomes" id="UP000828251">
    <property type="component" value="Unassembled WGS sequence"/>
</dbReference>
<gene>
    <name evidence="1" type="ORF">J1N35_000630</name>
</gene>
<dbReference type="EMBL" id="JAIQCV010000001">
    <property type="protein sequence ID" value="KAH1129252.1"/>
    <property type="molecule type" value="Genomic_DNA"/>
</dbReference>
<evidence type="ECO:0000313" key="1">
    <source>
        <dbReference type="EMBL" id="KAH1129252.1"/>
    </source>
</evidence>
<dbReference type="AlphaFoldDB" id="A0A9D3WG36"/>
<sequence>MTKGVDDQVEPRETRVRGDVKETLEVVEGHINEPNSMKEQLKEYVDKVLSSNMDVLQALLNITMGKLIEKDEALKAGMIAMKEENKATMTTLNIKIKELEGELVQSYCG</sequence>
<evidence type="ECO:0000313" key="2">
    <source>
        <dbReference type="Proteomes" id="UP000828251"/>
    </source>
</evidence>
<organism evidence="1 2">
    <name type="scientific">Gossypium stocksii</name>
    <dbReference type="NCBI Taxonomy" id="47602"/>
    <lineage>
        <taxon>Eukaryota</taxon>
        <taxon>Viridiplantae</taxon>
        <taxon>Streptophyta</taxon>
        <taxon>Embryophyta</taxon>
        <taxon>Tracheophyta</taxon>
        <taxon>Spermatophyta</taxon>
        <taxon>Magnoliopsida</taxon>
        <taxon>eudicotyledons</taxon>
        <taxon>Gunneridae</taxon>
        <taxon>Pentapetalae</taxon>
        <taxon>rosids</taxon>
        <taxon>malvids</taxon>
        <taxon>Malvales</taxon>
        <taxon>Malvaceae</taxon>
        <taxon>Malvoideae</taxon>
        <taxon>Gossypium</taxon>
    </lineage>
</organism>
<accession>A0A9D3WG36</accession>
<dbReference type="OrthoDB" id="10513618at2759"/>
<comment type="caution">
    <text evidence="1">The sequence shown here is derived from an EMBL/GenBank/DDBJ whole genome shotgun (WGS) entry which is preliminary data.</text>
</comment>
<keyword evidence="2" id="KW-1185">Reference proteome</keyword>
<reference evidence="1 2" key="1">
    <citation type="journal article" date="2021" name="Plant Biotechnol. J.">
        <title>Multi-omics assisted identification of the key and species-specific regulatory components of drought-tolerant mechanisms in Gossypium stocksii.</title>
        <authorList>
            <person name="Yu D."/>
            <person name="Ke L."/>
            <person name="Zhang D."/>
            <person name="Wu Y."/>
            <person name="Sun Y."/>
            <person name="Mei J."/>
            <person name="Sun J."/>
            <person name="Sun Y."/>
        </authorList>
    </citation>
    <scope>NUCLEOTIDE SEQUENCE [LARGE SCALE GENOMIC DNA]</scope>
    <source>
        <strain evidence="2">cv. E1</strain>
        <tissue evidence="1">Leaf</tissue>
    </source>
</reference>
<name>A0A9D3WG36_9ROSI</name>
<proteinExistence type="predicted"/>